<dbReference type="Proteomes" id="UP000077755">
    <property type="component" value="Chromosome 2"/>
</dbReference>
<evidence type="ECO:0000259" key="6">
    <source>
        <dbReference type="PROSITE" id="PS51754"/>
    </source>
</evidence>
<evidence type="ECO:0000256" key="3">
    <source>
        <dbReference type="ARBA" id="ARBA00023015"/>
    </source>
</evidence>
<evidence type="ECO:0000313" key="7">
    <source>
        <dbReference type="EMBL" id="WOG87374.1"/>
    </source>
</evidence>
<reference evidence="7" key="2">
    <citation type="submission" date="2022-03" db="EMBL/GenBank/DDBJ databases">
        <title>Draft title - Genomic analysis of global carrot germplasm unveils the trajectory of domestication and the origin of high carotenoid orange carrot.</title>
        <authorList>
            <person name="Iorizzo M."/>
            <person name="Ellison S."/>
            <person name="Senalik D."/>
            <person name="Macko-Podgorni A."/>
            <person name="Grzebelus D."/>
            <person name="Bostan H."/>
            <person name="Rolling W."/>
            <person name="Curaba J."/>
            <person name="Simon P."/>
        </authorList>
    </citation>
    <scope>NUCLEOTIDE SEQUENCE</scope>
    <source>
        <tissue evidence="7">Leaf</tissue>
    </source>
</reference>
<keyword evidence="8" id="KW-1185">Reference proteome</keyword>
<proteinExistence type="predicted"/>
<evidence type="ECO:0000313" key="8">
    <source>
        <dbReference type="Proteomes" id="UP000077755"/>
    </source>
</evidence>
<dbReference type="AlphaFoldDB" id="A0AAF1ALA4"/>
<dbReference type="InterPro" id="IPR025830">
    <property type="entry name" value="DNA_bnd_dom_ovate"/>
</dbReference>
<keyword evidence="5" id="KW-0539">Nucleus</keyword>
<dbReference type="GO" id="GO:0045892">
    <property type="term" value="P:negative regulation of DNA-templated transcription"/>
    <property type="evidence" value="ECO:0007669"/>
    <property type="project" value="UniProtKB-ARBA"/>
</dbReference>
<dbReference type="GO" id="GO:0005634">
    <property type="term" value="C:nucleus"/>
    <property type="evidence" value="ECO:0007669"/>
    <property type="project" value="UniProtKB-SubCell"/>
</dbReference>
<comment type="subcellular location">
    <subcellularLocation>
        <location evidence="1">Nucleus</location>
    </subcellularLocation>
</comment>
<dbReference type="EMBL" id="CP093344">
    <property type="protein sequence ID" value="WOG87374.1"/>
    <property type="molecule type" value="Genomic_DNA"/>
</dbReference>
<sequence length="224" mass="25805">MGNYRYKMSDMLPNAWFYKLNHMSTGKLQNLTHKFSNKKVQSKTKSSPFSSSTAAAHKQTCHLRKSYYFNLDFKSTSHLSERRKSSDRRCDAEKIKASPKLIANFSVSDEYPGCHVSHESVYSTPHMMEQVQNDSVFYDLDAEFKRVNEPPKCASYIKKPRANSPRLASKRLIQVEGLKSASSHSCLRSVTIVKKDTKDPDLDFKESMIKMIMEHNISTKEEFE</sequence>
<name>A0AAF1ALA4_DAUCS</name>
<keyword evidence="2" id="KW-0678">Repressor</keyword>
<accession>A0AAF1ALA4</accession>
<organism evidence="7 8">
    <name type="scientific">Daucus carota subsp. sativus</name>
    <name type="common">Carrot</name>
    <dbReference type="NCBI Taxonomy" id="79200"/>
    <lineage>
        <taxon>Eukaryota</taxon>
        <taxon>Viridiplantae</taxon>
        <taxon>Streptophyta</taxon>
        <taxon>Embryophyta</taxon>
        <taxon>Tracheophyta</taxon>
        <taxon>Spermatophyta</taxon>
        <taxon>Magnoliopsida</taxon>
        <taxon>eudicotyledons</taxon>
        <taxon>Gunneridae</taxon>
        <taxon>Pentapetalae</taxon>
        <taxon>asterids</taxon>
        <taxon>campanulids</taxon>
        <taxon>Apiales</taxon>
        <taxon>Apiaceae</taxon>
        <taxon>Apioideae</taxon>
        <taxon>Scandiceae</taxon>
        <taxon>Daucinae</taxon>
        <taxon>Daucus</taxon>
        <taxon>Daucus sect. Daucus</taxon>
    </lineage>
</organism>
<dbReference type="InterPro" id="IPR006458">
    <property type="entry name" value="Ovate_C"/>
</dbReference>
<evidence type="ECO:0000256" key="1">
    <source>
        <dbReference type="ARBA" id="ARBA00004123"/>
    </source>
</evidence>
<protein>
    <recommendedName>
        <fullName evidence="6">OVATE domain-containing protein</fullName>
    </recommendedName>
</protein>
<evidence type="ECO:0000256" key="4">
    <source>
        <dbReference type="ARBA" id="ARBA00023163"/>
    </source>
</evidence>
<keyword evidence="3" id="KW-0805">Transcription regulation</keyword>
<feature type="domain" description="OVATE" evidence="6">
    <location>
        <begin position="193"/>
        <end position="224"/>
    </location>
</feature>
<evidence type="ECO:0000256" key="2">
    <source>
        <dbReference type="ARBA" id="ARBA00022491"/>
    </source>
</evidence>
<keyword evidence="4" id="KW-0804">Transcription</keyword>
<gene>
    <name evidence="7" type="ORF">DCAR_0206598</name>
</gene>
<evidence type="ECO:0000256" key="5">
    <source>
        <dbReference type="ARBA" id="ARBA00023242"/>
    </source>
</evidence>
<reference evidence="7" key="1">
    <citation type="journal article" date="2016" name="Nat. Genet.">
        <title>A high-quality carrot genome assembly provides new insights into carotenoid accumulation and asterid genome evolution.</title>
        <authorList>
            <person name="Iorizzo M."/>
            <person name="Ellison S."/>
            <person name="Senalik D."/>
            <person name="Zeng P."/>
            <person name="Satapoomin P."/>
            <person name="Huang J."/>
            <person name="Bowman M."/>
            <person name="Iovene M."/>
            <person name="Sanseverino W."/>
            <person name="Cavagnaro P."/>
            <person name="Yildiz M."/>
            <person name="Macko-Podgorni A."/>
            <person name="Moranska E."/>
            <person name="Grzebelus E."/>
            <person name="Grzebelus D."/>
            <person name="Ashrafi H."/>
            <person name="Zheng Z."/>
            <person name="Cheng S."/>
            <person name="Spooner D."/>
            <person name="Van Deynze A."/>
            <person name="Simon P."/>
        </authorList>
    </citation>
    <scope>NUCLEOTIDE SEQUENCE</scope>
    <source>
        <tissue evidence="7">Leaf</tissue>
    </source>
</reference>
<dbReference type="GO" id="GO:0003677">
    <property type="term" value="F:DNA binding"/>
    <property type="evidence" value="ECO:0007669"/>
    <property type="project" value="InterPro"/>
</dbReference>
<dbReference type="PROSITE" id="PS51754">
    <property type="entry name" value="OVATE"/>
    <property type="match status" value="1"/>
</dbReference>
<dbReference type="Pfam" id="PF13724">
    <property type="entry name" value="DNA_binding_2"/>
    <property type="match status" value="1"/>
</dbReference>